<feature type="coiled-coil region" evidence="1">
    <location>
        <begin position="74"/>
        <end position="106"/>
    </location>
</feature>
<dbReference type="AlphaFoldDB" id="A0A699TLQ2"/>
<evidence type="ECO:0000256" key="1">
    <source>
        <dbReference type="SAM" id="Coils"/>
    </source>
</evidence>
<feature type="non-terminal residue" evidence="2">
    <location>
        <position position="1"/>
    </location>
</feature>
<protein>
    <submittedName>
        <fullName evidence="2">Uncharacterized protein</fullName>
    </submittedName>
</protein>
<reference evidence="2" key="1">
    <citation type="journal article" date="2019" name="Sci. Rep.">
        <title>Draft genome of Tanacetum cinerariifolium, the natural source of mosquito coil.</title>
        <authorList>
            <person name="Yamashiro T."/>
            <person name="Shiraishi A."/>
            <person name="Satake H."/>
            <person name="Nakayama K."/>
        </authorList>
    </citation>
    <scope>NUCLEOTIDE SEQUENCE</scope>
</reference>
<dbReference type="EMBL" id="BKCJ011249827">
    <property type="protein sequence ID" value="GFD10056.1"/>
    <property type="molecule type" value="Genomic_DNA"/>
</dbReference>
<gene>
    <name evidence="2" type="ORF">Tci_882025</name>
</gene>
<proteinExistence type="predicted"/>
<name>A0A699TLQ2_TANCI</name>
<sequence>ERISAQHGSPSDVEIAQAQLADMASDYIPGLIEAVCELAGDLEHYNKVLAHAAAQGQQFTHAQVANKVRMLTPLVERAEKAESANAELKQQLAEQEKELLANAEESMRVGAGQSRPWMHVAARQLGEAMAARLDTGAPTCLGTGLA</sequence>
<keyword evidence="1" id="KW-0175">Coiled coil</keyword>
<feature type="non-terminal residue" evidence="2">
    <location>
        <position position="146"/>
    </location>
</feature>
<organism evidence="2">
    <name type="scientific">Tanacetum cinerariifolium</name>
    <name type="common">Dalmatian daisy</name>
    <name type="synonym">Chrysanthemum cinerariifolium</name>
    <dbReference type="NCBI Taxonomy" id="118510"/>
    <lineage>
        <taxon>Eukaryota</taxon>
        <taxon>Viridiplantae</taxon>
        <taxon>Streptophyta</taxon>
        <taxon>Embryophyta</taxon>
        <taxon>Tracheophyta</taxon>
        <taxon>Spermatophyta</taxon>
        <taxon>Magnoliopsida</taxon>
        <taxon>eudicotyledons</taxon>
        <taxon>Gunneridae</taxon>
        <taxon>Pentapetalae</taxon>
        <taxon>asterids</taxon>
        <taxon>campanulids</taxon>
        <taxon>Asterales</taxon>
        <taxon>Asteraceae</taxon>
        <taxon>Asteroideae</taxon>
        <taxon>Anthemideae</taxon>
        <taxon>Anthemidinae</taxon>
        <taxon>Tanacetum</taxon>
    </lineage>
</organism>
<accession>A0A699TLQ2</accession>
<comment type="caution">
    <text evidence="2">The sequence shown here is derived from an EMBL/GenBank/DDBJ whole genome shotgun (WGS) entry which is preliminary data.</text>
</comment>
<evidence type="ECO:0000313" key="2">
    <source>
        <dbReference type="EMBL" id="GFD10056.1"/>
    </source>
</evidence>